<dbReference type="InterPro" id="IPR013783">
    <property type="entry name" value="Ig-like_fold"/>
</dbReference>
<accession>X0SSB7</accession>
<reference evidence="1" key="1">
    <citation type="journal article" date="2014" name="Front. Microbiol.">
        <title>High frequency of phylogenetically diverse reductive dehalogenase-homologous genes in deep subseafloor sedimentary metagenomes.</title>
        <authorList>
            <person name="Kawai M."/>
            <person name="Futagami T."/>
            <person name="Toyoda A."/>
            <person name="Takaki Y."/>
            <person name="Nishi S."/>
            <person name="Hori S."/>
            <person name="Arai W."/>
            <person name="Tsubouchi T."/>
            <person name="Morono Y."/>
            <person name="Uchiyama I."/>
            <person name="Ito T."/>
            <person name="Fujiyama A."/>
            <person name="Inagaki F."/>
            <person name="Takami H."/>
        </authorList>
    </citation>
    <scope>NUCLEOTIDE SEQUENCE</scope>
    <source>
        <strain evidence="1">Expedition CK06-06</strain>
    </source>
</reference>
<evidence type="ECO:0000313" key="1">
    <source>
        <dbReference type="EMBL" id="GAF83944.1"/>
    </source>
</evidence>
<gene>
    <name evidence="1" type="ORF">S01H1_09460</name>
</gene>
<feature type="non-terminal residue" evidence="1">
    <location>
        <position position="1"/>
    </location>
</feature>
<feature type="non-terminal residue" evidence="1">
    <location>
        <position position="449"/>
    </location>
</feature>
<comment type="caution">
    <text evidence="1">The sequence shown here is derived from an EMBL/GenBank/DDBJ whole genome shotgun (WGS) entry which is preliminary data.</text>
</comment>
<name>X0SSB7_9ZZZZ</name>
<dbReference type="AlphaFoldDB" id="X0SSB7"/>
<sequence length="449" mass="49639">DSVEYVNAFPTPDHWEYNASEQVTYISWYNLGDLSFCEWMYITIDGIAVGENSSIDENNVTAIGEIPDEQNVSDQDSAFIHCVDCIPSIEIEKYVWDEETAEWANANDEGQAVDVHQYENATFLISIHNTGTCCGLTDIIVTDVMNYSMVFVNASETYVGMPVSGPEGMIYTWFFAGPLLPCNYINFTINATVMEPYCSVDENYVNVTAYCNLSYSYVYDEDSAFVHAILPYYKDVGTDSIDYPTGTQTTGTYTVSATIGNYGNMFVEDIPVNCSIYNETDALVYGHDEMISNISVGGFKSVEFNTSWTVTEDGDYTINVTTQHGEDTVPGNDGKEIIVTIDDIHDVGTDSINSPTGTNPTGSYVVNATVKNYGNVDETTSFDVELDIYKMTYSTPIFSEDFEGSFPPSGWSVVNNGGTCVWDRNDLVGTTPRDNYAGTGYCAKGEFRP</sequence>
<proteinExistence type="predicted"/>
<organism evidence="1">
    <name type="scientific">marine sediment metagenome</name>
    <dbReference type="NCBI Taxonomy" id="412755"/>
    <lineage>
        <taxon>unclassified sequences</taxon>
        <taxon>metagenomes</taxon>
        <taxon>ecological metagenomes</taxon>
    </lineage>
</organism>
<protein>
    <recommendedName>
        <fullName evidence="2">DUF11 domain-containing protein</fullName>
    </recommendedName>
</protein>
<evidence type="ECO:0008006" key="2">
    <source>
        <dbReference type="Google" id="ProtNLM"/>
    </source>
</evidence>
<dbReference type="Gene3D" id="2.60.40.10">
    <property type="entry name" value="Immunoglobulins"/>
    <property type="match status" value="1"/>
</dbReference>
<dbReference type="EMBL" id="BARS01004833">
    <property type="protein sequence ID" value="GAF83944.1"/>
    <property type="molecule type" value="Genomic_DNA"/>
</dbReference>